<organism evidence="1 2">
    <name type="scientific">Trypanosoma conorhini</name>
    <dbReference type="NCBI Taxonomy" id="83891"/>
    <lineage>
        <taxon>Eukaryota</taxon>
        <taxon>Discoba</taxon>
        <taxon>Euglenozoa</taxon>
        <taxon>Kinetoplastea</taxon>
        <taxon>Metakinetoplastina</taxon>
        <taxon>Trypanosomatida</taxon>
        <taxon>Trypanosomatidae</taxon>
        <taxon>Trypanosoma</taxon>
    </lineage>
</organism>
<gene>
    <name evidence="1" type="ORF">Tco025E_04551</name>
</gene>
<dbReference type="OrthoDB" id="29879at2759"/>
<dbReference type="RefSeq" id="XP_029228456.1">
    <property type="nucleotide sequence ID" value="XM_029371461.1"/>
</dbReference>
<dbReference type="GeneID" id="40318162"/>
<accession>A0A3R7N907</accession>
<keyword evidence="2" id="KW-1185">Reference proteome</keyword>
<protein>
    <submittedName>
        <fullName evidence="1">MGT2 magnesium transporter</fullName>
    </submittedName>
</protein>
<dbReference type="InterPro" id="IPR045861">
    <property type="entry name" value="CorA_cytoplasmic_dom"/>
</dbReference>
<evidence type="ECO:0000313" key="2">
    <source>
        <dbReference type="Proteomes" id="UP000284403"/>
    </source>
</evidence>
<evidence type="ECO:0000313" key="1">
    <source>
        <dbReference type="EMBL" id="RNF18334.1"/>
    </source>
</evidence>
<dbReference type="PANTHER" id="PTHR21535:SF95">
    <property type="entry name" value="MGT2 MAGNESIUM TRANSPORTER"/>
    <property type="match status" value="1"/>
</dbReference>
<name>A0A3R7N907_9TRYP</name>
<proteinExistence type="predicted"/>
<dbReference type="PANTHER" id="PTHR21535">
    <property type="entry name" value="MAGNESIUM AND COBALT TRANSPORT PROTEIN/MITOCHONDRIAL IMPORT INNER MEMBRANE TRANSLOCASE SUBUNIT TIM8"/>
    <property type="match status" value="1"/>
</dbReference>
<reference evidence="1 2" key="1">
    <citation type="journal article" date="2018" name="BMC Genomics">
        <title>Genomic comparison of Trypanosoma conorhini and Trypanosoma rangeli to Trypanosoma cruzi strains of high and low virulence.</title>
        <authorList>
            <person name="Bradwell K.R."/>
            <person name="Koparde V.N."/>
            <person name="Matveyev A.V."/>
            <person name="Serrano M.G."/>
            <person name="Alves J.M."/>
            <person name="Parikh H."/>
            <person name="Huang B."/>
            <person name="Lee V."/>
            <person name="Espinosa-Alvarez O."/>
            <person name="Ortiz P.A."/>
            <person name="Costa-Martins A.G."/>
            <person name="Teixeira M.M."/>
            <person name="Buck G.A."/>
        </authorList>
    </citation>
    <scope>NUCLEOTIDE SEQUENCE [LARGE SCALE GENOMIC DNA]</scope>
    <source>
        <strain evidence="1 2">025E</strain>
    </source>
</reference>
<dbReference type="AlphaFoldDB" id="A0A3R7N907"/>
<dbReference type="SUPFAM" id="SSF143865">
    <property type="entry name" value="CorA soluble domain-like"/>
    <property type="match status" value="1"/>
</dbReference>
<feature type="non-terminal residue" evidence="1">
    <location>
        <position position="339"/>
    </location>
</feature>
<dbReference type="EMBL" id="MKKU01000235">
    <property type="protein sequence ID" value="RNF18334.1"/>
    <property type="molecule type" value="Genomic_DNA"/>
</dbReference>
<sequence>MQSDSTEFSPLKCPTQAAPHCTVVLQANGAPATVQHFPSSKELRNFLQKEVSTTENGCVWVDMQGCTEEQNRMVLQLLFPQMEPSQMEDVLRPEAQDAVELQPVKGEYLIGGIACACAQRRCALDTEDDDNTVVCSFACNEHFLLTMHAVPFLGLAEVLHQVKVGGSRFVQESLPEVRELEANNMLTVRASGVLCALVCFTCETYLPNPTGLISEVDCIDEMVMLVAPGKRDQSDLLRRIAVLRRRMSTENARLYLKEKLLQELMGPTMRTTFVSRDLGAVRAYREAFVELSQVLERMEVARDALNHVNLNFVNAVSMRMSQASAGFDYRMMVISQITT</sequence>
<comment type="caution">
    <text evidence="1">The sequence shown here is derived from an EMBL/GenBank/DDBJ whole genome shotgun (WGS) entry which is preliminary data.</text>
</comment>
<dbReference type="Proteomes" id="UP000284403">
    <property type="component" value="Unassembled WGS sequence"/>
</dbReference>